<accession>N1WY18</accession>
<dbReference type="Proteomes" id="UP000012317">
    <property type="component" value="Unassembled WGS sequence"/>
</dbReference>
<evidence type="ECO:0000256" key="1">
    <source>
        <dbReference type="ARBA" id="ARBA00006464"/>
    </source>
</evidence>
<dbReference type="eggNOG" id="COG2148">
    <property type="taxonomic scope" value="Bacteria"/>
</dbReference>
<dbReference type="PANTHER" id="PTHR30576:SF0">
    <property type="entry name" value="UNDECAPRENYL-PHOSPHATE N-ACETYLGALACTOSAMINYL 1-PHOSPHATE TRANSFERASE-RELATED"/>
    <property type="match status" value="1"/>
</dbReference>
<reference evidence="4 5" key="1">
    <citation type="journal article" date="2014" name="Genome Biol. Evol.">
        <title>Extensive gene acquisition in the extremely psychrophilic bacterial species Psychroflexus torquis and the link to sea-ice ecosystem specialism.</title>
        <authorList>
            <person name="Feng S."/>
            <person name="Powell S.M."/>
            <person name="Wilson R."/>
            <person name="Bowman J.P."/>
        </authorList>
    </citation>
    <scope>NUCLEOTIDE SEQUENCE [LARGE SCALE GENOMIC DNA]</scope>
    <source>
        <strain evidence="4 5">ACAM 44</strain>
    </source>
</reference>
<dbReference type="EMBL" id="APLF01000004">
    <property type="protein sequence ID" value="EMY81979.1"/>
    <property type="molecule type" value="Genomic_DNA"/>
</dbReference>
<comment type="caution">
    <text evidence="4">The sequence shown here is derived from an EMBL/GenBank/DDBJ whole genome shotgun (WGS) entry which is preliminary data.</text>
</comment>
<dbReference type="AlphaFoldDB" id="N1WY18"/>
<feature type="domain" description="Bacterial sugar transferase" evidence="3">
    <location>
        <begin position="7"/>
        <end position="183"/>
    </location>
</feature>
<name>N1WY18_9FLAO</name>
<organism evidence="4 5">
    <name type="scientific">Psychroflexus gondwanensis ACAM 44</name>
    <dbReference type="NCBI Taxonomy" id="1189619"/>
    <lineage>
        <taxon>Bacteria</taxon>
        <taxon>Pseudomonadati</taxon>
        <taxon>Bacteroidota</taxon>
        <taxon>Flavobacteriia</taxon>
        <taxon>Flavobacteriales</taxon>
        <taxon>Flavobacteriaceae</taxon>
        <taxon>Psychroflexus</taxon>
    </lineage>
</organism>
<protein>
    <submittedName>
        <fullName evidence="4">LPS sugar transferase, bac trans superfamily protein</fullName>
    </submittedName>
</protein>
<gene>
    <name evidence="4" type="ORF">pgond44_05555</name>
</gene>
<comment type="similarity">
    <text evidence="1">Belongs to the bacterial sugar transferase family.</text>
</comment>
<dbReference type="RefSeq" id="WP_003437710.1">
    <property type="nucleotide sequence ID" value="NZ_APLF01000004.1"/>
</dbReference>
<dbReference type="STRING" id="1189619.pgond44_05555"/>
<dbReference type="PANTHER" id="PTHR30576">
    <property type="entry name" value="COLANIC BIOSYNTHESIS UDP-GLUCOSE LIPID CARRIER TRANSFERASE"/>
    <property type="match status" value="1"/>
</dbReference>
<dbReference type="GO" id="GO:0016780">
    <property type="term" value="F:phosphotransferase activity, for other substituted phosphate groups"/>
    <property type="evidence" value="ECO:0007669"/>
    <property type="project" value="TreeGrafter"/>
</dbReference>
<evidence type="ECO:0000259" key="3">
    <source>
        <dbReference type="Pfam" id="PF02397"/>
    </source>
</evidence>
<dbReference type="InterPro" id="IPR003362">
    <property type="entry name" value="Bact_transf"/>
</dbReference>
<dbReference type="Pfam" id="PF02397">
    <property type="entry name" value="Bac_transf"/>
    <property type="match status" value="1"/>
</dbReference>
<keyword evidence="2" id="KW-0472">Membrane</keyword>
<keyword evidence="4" id="KW-0808">Transferase</keyword>
<evidence type="ECO:0000313" key="5">
    <source>
        <dbReference type="Proteomes" id="UP000012317"/>
    </source>
</evidence>
<keyword evidence="2" id="KW-1133">Transmembrane helix</keyword>
<keyword evidence="2" id="KW-0812">Transmembrane</keyword>
<sequence>MYLKFGKPILDVFLSLFGLIILLPFLILIYVILFLIHASNPVFYQTRVGQFGEYFTVYKFKTIKTNNSNNAFLKALRKTKVDELPQLFNVIKGDMSLVGPRPDIPGYYDKLTEENRLILQLKPGITGLASLQFANEEEILAQQSNPLAYNDEVLFPKKVELNLHYYKEVSFVFDLNILIKTILLPFHN</sequence>
<evidence type="ECO:0000313" key="4">
    <source>
        <dbReference type="EMBL" id="EMY81979.1"/>
    </source>
</evidence>
<feature type="transmembrane region" description="Helical" evidence="2">
    <location>
        <begin position="12"/>
        <end position="36"/>
    </location>
</feature>
<evidence type="ECO:0000256" key="2">
    <source>
        <dbReference type="SAM" id="Phobius"/>
    </source>
</evidence>
<keyword evidence="5" id="KW-1185">Reference proteome</keyword>
<proteinExistence type="inferred from homology"/>